<evidence type="ECO:0000256" key="7">
    <source>
        <dbReference type="HAMAP-Rule" id="MF_01200"/>
    </source>
</evidence>
<dbReference type="SMART" id="SM00934">
    <property type="entry name" value="OMPdecase"/>
    <property type="match status" value="1"/>
</dbReference>
<gene>
    <name evidence="7 10" type="primary">pyrF</name>
    <name evidence="10" type="ORF">ACFQ5J_10315</name>
</gene>
<evidence type="ECO:0000256" key="6">
    <source>
        <dbReference type="ARBA" id="ARBA00049157"/>
    </source>
</evidence>
<feature type="binding site" evidence="7">
    <location>
        <position position="214"/>
    </location>
    <ligand>
        <name>substrate</name>
    </ligand>
</feature>
<dbReference type="InterPro" id="IPR001754">
    <property type="entry name" value="OMPdeCOase_dom"/>
</dbReference>
<feature type="domain" description="Orotidine 5'-phosphate decarboxylase" evidence="9">
    <location>
        <begin position="2"/>
        <end position="230"/>
    </location>
</feature>
<dbReference type="EMBL" id="JBHTON010000035">
    <property type="protein sequence ID" value="MFD1485623.1"/>
    <property type="molecule type" value="Genomic_DNA"/>
</dbReference>
<dbReference type="InterPro" id="IPR047596">
    <property type="entry name" value="OMPdecase_bac"/>
</dbReference>
<organism evidence="10 11">
    <name type="scientific">Lacticaseibacillus baoqingensis</name>
    <dbReference type="NCBI Taxonomy" id="2486013"/>
    <lineage>
        <taxon>Bacteria</taxon>
        <taxon>Bacillati</taxon>
        <taxon>Bacillota</taxon>
        <taxon>Bacilli</taxon>
        <taxon>Lactobacillales</taxon>
        <taxon>Lactobacillaceae</taxon>
        <taxon>Lacticaseibacillus</taxon>
    </lineage>
</organism>
<dbReference type="InterPro" id="IPR014732">
    <property type="entry name" value="OMPdecase"/>
</dbReference>
<reference evidence="11" key="1">
    <citation type="journal article" date="2019" name="Int. J. Syst. Evol. Microbiol.">
        <title>The Global Catalogue of Microorganisms (GCM) 10K type strain sequencing project: providing services to taxonomists for standard genome sequencing and annotation.</title>
        <authorList>
            <consortium name="The Broad Institute Genomics Platform"/>
            <consortium name="The Broad Institute Genome Sequencing Center for Infectious Disease"/>
            <person name="Wu L."/>
            <person name="Ma J."/>
        </authorList>
    </citation>
    <scope>NUCLEOTIDE SEQUENCE [LARGE SCALE GENOMIC DNA]</scope>
    <source>
        <strain evidence="11">CCM 8903</strain>
    </source>
</reference>
<protein>
    <recommendedName>
        <fullName evidence="7">Orotidine 5'-phosphate decarboxylase</fullName>
        <ecNumber evidence="7">4.1.1.23</ecNumber>
    </recommendedName>
    <alternativeName>
        <fullName evidence="7">OMP decarboxylase</fullName>
        <shortName evidence="7">OMPDCase</shortName>
        <shortName evidence="7">OMPdecase</shortName>
    </alternativeName>
</protein>
<keyword evidence="4 7" id="KW-0665">Pyrimidine biosynthesis</keyword>
<dbReference type="GO" id="GO:0004590">
    <property type="term" value="F:orotidine-5'-phosphate decarboxylase activity"/>
    <property type="evidence" value="ECO:0007669"/>
    <property type="project" value="UniProtKB-EC"/>
</dbReference>
<keyword evidence="5 7" id="KW-0456">Lyase</keyword>
<feature type="binding site" evidence="7">
    <location>
        <position position="123"/>
    </location>
    <ligand>
        <name>substrate</name>
    </ligand>
</feature>
<feature type="binding site" evidence="7">
    <location>
        <position position="194"/>
    </location>
    <ligand>
        <name>substrate</name>
    </ligand>
</feature>
<feature type="binding site" evidence="7">
    <location>
        <position position="31"/>
    </location>
    <ligand>
        <name>substrate</name>
    </ligand>
</feature>
<keyword evidence="11" id="KW-1185">Reference proteome</keyword>
<feature type="binding site" evidence="7">
    <location>
        <position position="215"/>
    </location>
    <ligand>
        <name>substrate</name>
    </ligand>
</feature>
<comment type="similarity">
    <text evidence="7">Belongs to the OMP decarboxylase family. Type 1 subfamily.</text>
</comment>
<feature type="binding site" evidence="7">
    <location>
        <position position="185"/>
    </location>
    <ligand>
        <name>substrate</name>
    </ligand>
</feature>
<feature type="binding site" evidence="7">
    <location>
        <position position="8"/>
    </location>
    <ligand>
        <name>substrate</name>
    </ligand>
</feature>
<dbReference type="Proteomes" id="UP001597252">
    <property type="component" value="Unassembled WGS sequence"/>
</dbReference>
<evidence type="ECO:0000256" key="2">
    <source>
        <dbReference type="ARBA" id="ARBA00004861"/>
    </source>
</evidence>
<comment type="caution">
    <text evidence="10">The sequence shown here is derived from an EMBL/GenBank/DDBJ whole genome shotgun (WGS) entry which is preliminary data.</text>
</comment>
<dbReference type="NCBIfam" id="NF001273">
    <property type="entry name" value="PRK00230.1"/>
    <property type="match status" value="1"/>
</dbReference>
<dbReference type="PANTHER" id="PTHR32119">
    <property type="entry name" value="OROTIDINE 5'-PHOSPHATE DECARBOXYLASE"/>
    <property type="match status" value="1"/>
</dbReference>
<comment type="function">
    <text evidence="1 7">Catalyzes the decarboxylation of orotidine 5'-monophosphate (OMP) to uridine 5'-monophosphate (UMP).</text>
</comment>
<evidence type="ECO:0000313" key="10">
    <source>
        <dbReference type="EMBL" id="MFD1485623.1"/>
    </source>
</evidence>
<dbReference type="SUPFAM" id="SSF51366">
    <property type="entry name" value="Ribulose-phoshate binding barrel"/>
    <property type="match status" value="1"/>
</dbReference>
<evidence type="ECO:0000256" key="8">
    <source>
        <dbReference type="RuleBase" id="RU000512"/>
    </source>
</evidence>
<comment type="subunit">
    <text evidence="7">Homodimer.</text>
</comment>
<dbReference type="InterPro" id="IPR013785">
    <property type="entry name" value="Aldolase_TIM"/>
</dbReference>
<dbReference type="EC" id="4.1.1.23" evidence="7"/>
<comment type="pathway">
    <text evidence="2 7 8">Pyrimidine metabolism; UMP biosynthesis via de novo pathway; UMP from orotate: step 2/2.</text>
</comment>
<evidence type="ECO:0000256" key="5">
    <source>
        <dbReference type="ARBA" id="ARBA00023239"/>
    </source>
</evidence>
<dbReference type="Gene3D" id="3.20.20.70">
    <property type="entry name" value="Aldolase class I"/>
    <property type="match status" value="1"/>
</dbReference>
<dbReference type="CDD" id="cd04725">
    <property type="entry name" value="OMP_decarboxylase_like"/>
    <property type="match status" value="1"/>
</dbReference>
<comment type="catalytic activity">
    <reaction evidence="6 7 8">
        <text>orotidine 5'-phosphate + H(+) = UMP + CO2</text>
        <dbReference type="Rhea" id="RHEA:11596"/>
        <dbReference type="ChEBI" id="CHEBI:15378"/>
        <dbReference type="ChEBI" id="CHEBI:16526"/>
        <dbReference type="ChEBI" id="CHEBI:57538"/>
        <dbReference type="ChEBI" id="CHEBI:57865"/>
        <dbReference type="EC" id="4.1.1.23"/>
    </reaction>
</comment>
<dbReference type="PROSITE" id="PS00156">
    <property type="entry name" value="OMPDECASE"/>
    <property type="match status" value="1"/>
</dbReference>
<feature type="active site" description="Proton donor" evidence="7">
    <location>
        <position position="61"/>
    </location>
</feature>
<name>A0ABW4E934_9LACO</name>
<dbReference type="NCBIfam" id="TIGR01740">
    <property type="entry name" value="pyrF"/>
    <property type="match status" value="1"/>
</dbReference>
<evidence type="ECO:0000313" key="11">
    <source>
        <dbReference type="Proteomes" id="UP001597252"/>
    </source>
</evidence>
<dbReference type="InterPro" id="IPR018089">
    <property type="entry name" value="OMPdecase_AS"/>
</dbReference>
<feature type="binding site" evidence="7">
    <location>
        <begin position="59"/>
        <end position="68"/>
    </location>
    <ligand>
        <name>substrate</name>
    </ligand>
</feature>
<evidence type="ECO:0000256" key="4">
    <source>
        <dbReference type="ARBA" id="ARBA00022975"/>
    </source>
</evidence>
<dbReference type="HAMAP" id="MF_01200_B">
    <property type="entry name" value="OMPdecase_type1_B"/>
    <property type="match status" value="1"/>
</dbReference>
<evidence type="ECO:0000256" key="3">
    <source>
        <dbReference type="ARBA" id="ARBA00022793"/>
    </source>
</evidence>
<dbReference type="Pfam" id="PF00215">
    <property type="entry name" value="OMPdecase"/>
    <property type="match status" value="1"/>
</dbReference>
<evidence type="ECO:0000256" key="1">
    <source>
        <dbReference type="ARBA" id="ARBA00002356"/>
    </source>
</evidence>
<evidence type="ECO:0000259" key="9">
    <source>
        <dbReference type="SMART" id="SM00934"/>
    </source>
</evidence>
<dbReference type="RefSeq" id="WP_125752719.1">
    <property type="nucleotide sequence ID" value="NZ_JBHTON010000035.1"/>
</dbReference>
<dbReference type="PANTHER" id="PTHR32119:SF2">
    <property type="entry name" value="OROTIDINE 5'-PHOSPHATE DECARBOXYLASE"/>
    <property type="match status" value="1"/>
</dbReference>
<sequence length="240" mass="25048">MEPIIALDFATGAEAVAFVDRFPKTTPLFVKVGMELFYAEGPQIIKQLQALRPLNLFLDLKLHDIPHTVEKAAYQLGRLGVTLTTAHAAGGSAMLTAAKRGLLAGAEAAGVLPPRLLAITQLTSTSTAMLHNQLQIPGTVRASVQHLAAVAQAAGADGVVASAQEVLDIRAVTRPDFLVITPGIRPKGAAVGDQVRVVTPAEAKRRGASGIVVGRPITQAADPLAAYAAINTEWSTAQND</sequence>
<proteinExistence type="inferred from homology"/>
<dbReference type="InterPro" id="IPR011060">
    <property type="entry name" value="RibuloseP-bd_barrel"/>
</dbReference>
<keyword evidence="3 7" id="KW-0210">Decarboxylase</keyword>
<accession>A0ABW4E934</accession>